<dbReference type="InterPro" id="IPR056773">
    <property type="entry name" value="WHD_ORC2"/>
</dbReference>
<sequence length="516" mass="59088">MESSTPTRRTPRTKKPSLKALESLYSLKIQNSGIVQAIVTSDDESEDEIDLDNIDVDVNKPKVMHENEVVHGEDIFTFQKRKNSEAIAQKVAEACDLKTPKHVRTKTKSRIAKMIQEDSESEFEVSSEESESSSSSNESEDSSGSDSDEKSTKDTKNKKMIFREANLQTTKTRSRNYHIKTDEYFEKTSSKKIETSNNTLERLETPRLPQYKLQKLLHTVSHSSQHIEAIHKLKKVNESCFAKWWFFLNENFNILLYGLGSKRSIISKFQSLYLNNHPVVVVNGYFPSISIKSILDTILDLLEIEDIPGNPIEACDLIISEFQNMRGSSLYIIIHNIEGETLRNGKTQNILAKLASSKNIHFIASIDHINAPLIWDQNKLSKFNYIWWDVTSFLRYEEETSFEQSMMVQQSSTLALSSLRNVFASLTSNSKSIYNLIVTHQIDNGKSQYYQGLAFKDLYHMCREAFIVSSDLALRAQLTEFVDHKMLKMKRSVDGTEYLVIPLASTLLQKFLDENQ</sequence>
<proteinExistence type="inferred from homology"/>
<dbReference type="PANTHER" id="PTHR14052:SF0">
    <property type="entry name" value="ORIGIN RECOGNITION COMPLEX SUBUNIT 2"/>
    <property type="match status" value="1"/>
</dbReference>
<organism evidence="10">
    <name type="scientific">Diabrotica virgifera virgifera</name>
    <name type="common">western corn rootworm</name>
    <dbReference type="NCBI Taxonomy" id="50390"/>
    <lineage>
        <taxon>Eukaryota</taxon>
        <taxon>Metazoa</taxon>
        <taxon>Ecdysozoa</taxon>
        <taxon>Arthropoda</taxon>
        <taxon>Hexapoda</taxon>
        <taxon>Insecta</taxon>
        <taxon>Pterygota</taxon>
        <taxon>Neoptera</taxon>
        <taxon>Endopterygota</taxon>
        <taxon>Coleoptera</taxon>
        <taxon>Polyphaga</taxon>
        <taxon>Cucujiformia</taxon>
        <taxon>Chrysomeloidea</taxon>
        <taxon>Chrysomelidae</taxon>
        <taxon>Galerucinae</taxon>
        <taxon>Diabroticina</taxon>
        <taxon>Diabroticites</taxon>
        <taxon>Diabrotica</taxon>
    </lineage>
</organism>
<dbReference type="KEGG" id="dvv:114324921"/>
<feature type="region of interest" description="Disordered" evidence="7">
    <location>
        <begin position="115"/>
        <end position="167"/>
    </location>
</feature>
<evidence type="ECO:0000313" key="10">
    <source>
        <dbReference type="RefSeq" id="XP_028128677.1"/>
    </source>
</evidence>
<evidence type="ECO:0000256" key="3">
    <source>
        <dbReference type="ARBA" id="ARBA00019080"/>
    </source>
</evidence>
<evidence type="ECO:0000256" key="7">
    <source>
        <dbReference type="SAM" id="MobiDB-lite"/>
    </source>
</evidence>
<dbReference type="GO" id="GO:0005664">
    <property type="term" value="C:nuclear origin of replication recognition complex"/>
    <property type="evidence" value="ECO:0007669"/>
    <property type="project" value="UniProtKB-UniRule"/>
</dbReference>
<evidence type="ECO:0000256" key="5">
    <source>
        <dbReference type="ARBA" id="ARBA00023242"/>
    </source>
</evidence>
<keyword evidence="4 6" id="KW-0235">DNA replication</keyword>
<evidence type="ECO:0000259" key="8">
    <source>
        <dbReference type="Pfam" id="PF04084"/>
    </source>
</evidence>
<reference evidence="10" key="1">
    <citation type="submission" date="2025-08" db="UniProtKB">
        <authorList>
            <consortium name="RefSeq"/>
        </authorList>
    </citation>
    <scope>IDENTIFICATION</scope>
    <source>
        <tissue evidence="10">Whole insect</tissue>
    </source>
</reference>
<dbReference type="InterPro" id="IPR056772">
    <property type="entry name" value="RecA-like_ORC2"/>
</dbReference>
<dbReference type="Pfam" id="PF04084">
    <property type="entry name" value="RecA-like_ORC2"/>
    <property type="match status" value="1"/>
</dbReference>
<comment type="function">
    <text evidence="6">Component of the origin recognition complex (ORC) that binds origins of replication. DNA-binding is ATP-dependent. ORC is required to assemble the pre-replication complex necessary to initiate DNA replication.</text>
</comment>
<evidence type="ECO:0000256" key="6">
    <source>
        <dbReference type="RuleBase" id="RU368084"/>
    </source>
</evidence>
<feature type="domain" description="Origin recognition complex subunit 2 RecA-like" evidence="8">
    <location>
        <begin position="230"/>
        <end position="390"/>
    </location>
</feature>
<dbReference type="Pfam" id="PF24882">
    <property type="entry name" value="WHD_ORC2"/>
    <property type="match status" value="1"/>
</dbReference>
<evidence type="ECO:0000259" key="9">
    <source>
        <dbReference type="Pfam" id="PF24882"/>
    </source>
</evidence>
<accession>A0A6P7F1C9</accession>
<name>A0A6P7F1C9_DIAVI</name>
<gene>
    <name evidence="10" type="primary">LOC114324921</name>
</gene>
<comment type="similarity">
    <text evidence="2 6">Belongs to the ORC2 family.</text>
</comment>
<feature type="compositionally biased region" description="Basic and acidic residues" evidence="7">
    <location>
        <begin position="147"/>
        <end position="157"/>
    </location>
</feature>
<dbReference type="AlphaFoldDB" id="A0A6P7F1C9"/>
<feature type="compositionally biased region" description="Acidic residues" evidence="7">
    <location>
        <begin position="117"/>
        <end position="131"/>
    </location>
</feature>
<dbReference type="InParanoid" id="A0A6P7F1C9"/>
<protein>
    <recommendedName>
        <fullName evidence="3 6">Origin recognition complex subunit 2</fullName>
    </recommendedName>
</protein>
<dbReference type="GO" id="GO:0006260">
    <property type="term" value="P:DNA replication"/>
    <property type="evidence" value="ECO:0007669"/>
    <property type="project" value="UniProtKB-UniRule"/>
</dbReference>
<dbReference type="GO" id="GO:0003688">
    <property type="term" value="F:DNA replication origin binding"/>
    <property type="evidence" value="ECO:0007669"/>
    <property type="project" value="UniProtKB-UniRule"/>
</dbReference>
<feature type="domain" description="Origin recognition complex subunit 2 winged-helix" evidence="9">
    <location>
        <begin position="448"/>
        <end position="504"/>
    </location>
</feature>
<dbReference type="RefSeq" id="XP_028128677.1">
    <property type="nucleotide sequence ID" value="XM_028272876.1"/>
</dbReference>
<dbReference type="OrthoDB" id="20198at2759"/>
<evidence type="ECO:0000256" key="1">
    <source>
        <dbReference type="ARBA" id="ARBA00004123"/>
    </source>
</evidence>
<evidence type="ECO:0000256" key="4">
    <source>
        <dbReference type="ARBA" id="ARBA00022705"/>
    </source>
</evidence>
<dbReference type="InterPro" id="IPR007220">
    <property type="entry name" value="ORC2"/>
</dbReference>
<evidence type="ECO:0000256" key="2">
    <source>
        <dbReference type="ARBA" id="ARBA00007421"/>
    </source>
</evidence>
<keyword evidence="5 6" id="KW-0539">Nucleus</keyword>
<dbReference type="PANTHER" id="PTHR14052">
    <property type="entry name" value="ORIGIN RECOGNITION COMPLEX SUBUNIT 2"/>
    <property type="match status" value="1"/>
</dbReference>
<comment type="subcellular location">
    <subcellularLocation>
        <location evidence="1 6">Nucleus</location>
    </subcellularLocation>
</comment>
<comment type="subunit">
    <text evidence="6">Component of the origin recognition complex (ORC).</text>
</comment>
<dbReference type="FunCoup" id="A0A6P7F1C9">
    <property type="interactions" value="1810"/>
</dbReference>